<reference evidence="3 4" key="1">
    <citation type="submission" date="2016-09" db="EMBL/GenBank/DDBJ databases">
        <title>The draft genome of Dichanthelium oligosanthes: A C3 panicoid grass species.</title>
        <authorList>
            <person name="Studer A.J."/>
            <person name="Schnable J.C."/>
            <person name="Brutnell T.P."/>
        </authorList>
    </citation>
    <scope>NUCLEOTIDE SEQUENCE [LARGE SCALE GENOMIC DNA]</scope>
    <source>
        <strain evidence="4">cv. Kellogg 1175</strain>
        <tissue evidence="3">Leaf</tissue>
    </source>
</reference>
<dbReference type="EMBL" id="LWDX02003509">
    <property type="protein sequence ID" value="OEL37983.1"/>
    <property type="molecule type" value="Genomic_DNA"/>
</dbReference>
<organism evidence="3 4">
    <name type="scientific">Dichanthelium oligosanthes</name>
    <dbReference type="NCBI Taxonomy" id="888268"/>
    <lineage>
        <taxon>Eukaryota</taxon>
        <taxon>Viridiplantae</taxon>
        <taxon>Streptophyta</taxon>
        <taxon>Embryophyta</taxon>
        <taxon>Tracheophyta</taxon>
        <taxon>Spermatophyta</taxon>
        <taxon>Magnoliopsida</taxon>
        <taxon>Liliopsida</taxon>
        <taxon>Poales</taxon>
        <taxon>Poaceae</taxon>
        <taxon>PACMAD clade</taxon>
        <taxon>Panicoideae</taxon>
        <taxon>Panicodae</taxon>
        <taxon>Paniceae</taxon>
        <taxon>Dichantheliinae</taxon>
        <taxon>Dichanthelium</taxon>
    </lineage>
</organism>
<keyword evidence="4" id="KW-1185">Reference proteome</keyword>
<dbReference type="Pfam" id="PF07859">
    <property type="entry name" value="Abhydrolase_3"/>
    <property type="match status" value="1"/>
</dbReference>
<feature type="region of interest" description="Disordered" evidence="1">
    <location>
        <begin position="1"/>
        <end position="22"/>
    </location>
</feature>
<accession>A0A1E5WKV4</accession>
<dbReference type="AlphaFoldDB" id="A0A1E5WKV4"/>
<dbReference type="STRING" id="888268.A0A1E5WKV4"/>
<dbReference type="InterPro" id="IPR029058">
    <property type="entry name" value="AB_hydrolase_fold"/>
</dbReference>
<sequence>MLSSIGPSHEPPTGAARARARKQPSLATAAPYVVEDCLGLLQVLSDGTVLRFSPPPFPAGDACDDGRVEWQDAVYDADHNLGVRMYRPRRRVGVAKGAAREDQHNKKLLPLLVYFPGGGFCFGSYSYPKNHTLCLRMAAELPAVVCSFNHRLAPEHRLPAAFEDAKAALLWLPSQVFNNPWLAGRADPRRVFVSGTSSGACLAHQMAVWFGTAGLRPLKIAGYILLMPYFLSEEPTPSELSTPETALLSRERSDRYVRLAMPAGWNKDHPLVNPFGPYSPSLESADVGRMLVVAAECDLVKDKNLEYSERMKALGKDVHLALFPGQGHAFCAIKPLSAAADDVIRLIKCFI</sequence>
<dbReference type="GO" id="GO:0016787">
    <property type="term" value="F:hydrolase activity"/>
    <property type="evidence" value="ECO:0007669"/>
    <property type="project" value="InterPro"/>
</dbReference>
<evidence type="ECO:0000259" key="2">
    <source>
        <dbReference type="Pfam" id="PF07859"/>
    </source>
</evidence>
<evidence type="ECO:0000313" key="3">
    <source>
        <dbReference type="EMBL" id="OEL37983.1"/>
    </source>
</evidence>
<feature type="domain" description="Alpha/beta hydrolase fold-3" evidence="2">
    <location>
        <begin position="112"/>
        <end position="331"/>
    </location>
</feature>
<proteinExistence type="predicted"/>
<dbReference type="PANTHER" id="PTHR23024:SF149">
    <property type="entry name" value="OS07G0162500 PROTEIN"/>
    <property type="match status" value="1"/>
</dbReference>
<evidence type="ECO:0000256" key="1">
    <source>
        <dbReference type="SAM" id="MobiDB-lite"/>
    </source>
</evidence>
<name>A0A1E5WKV4_9POAL</name>
<dbReference type="InterPro" id="IPR013094">
    <property type="entry name" value="AB_hydrolase_3"/>
</dbReference>
<gene>
    <name evidence="3" type="ORF">BAE44_0000998</name>
</gene>
<evidence type="ECO:0000313" key="4">
    <source>
        <dbReference type="Proteomes" id="UP000095767"/>
    </source>
</evidence>
<dbReference type="SUPFAM" id="SSF53474">
    <property type="entry name" value="alpha/beta-Hydrolases"/>
    <property type="match status" value="1"/>
</dbReference>
<dbReference type="Gene3D" id="3.40.50.1820">
    <property type="entry name" value="alpha/beta hydrolase"/>
    <property type="match status" value="1"/>
</dbReference>
<dbReference type="InterPro" id="IPR050466">
    <property type="entry name" value="Carboxylest/Gibb_receptor"/>
</dbReference>
<dbReference type="PANTHER" id="PTHR23024">
    <property type="entry name" value="ARYLACETAMIDE DEACETYLASE"/>
    <property type="match status" value="1"/>
</dbReference>
<dbReference type="Proteomes" id="UP000095767">
    <property type="component" value="Unassembled WGS sequence"/>
</dbReference>
<protein>
    <submittedName>
        <fullName evidence="3">Putative carboxylesterase 15</fullName>
    </submittedName>
</protein>
<dbReference type="OrthoDB" id="408631at2759"/>
<comment type="caution">
    <text evidence="3">The sequence shown here is derived from an EMBL/GenBank/DDBJ whole genome shotgun (WGS) entry which is preliminary data.</text>
</comment>